<organism evidence="2 3">
    <name type="scientific">Candidatus Amunia macphersoniae</name>
    <dbReference type="NCBI Taxonomy" id="3127014"/>
    <lineage>
        <taxon>Bacteria</taxon>
        <taxon>Bacillati</taxon>
        <taxon>Candidatus Dormiibacterota</taxon>
        <taxon>Candidatus Dormibacteria</taxon>
        <taxon>Candidatus Aeolococcales</taxon>
        <taxon>Candidatus Aeolococcaceae</taxon>
        <taxon>Candidatus Amunia</taxon>
    </lineage>
</organism>
<feature type="transmembrane region" description="Helical" evidence="1">
    <location>
        <begin position="102"/>
        <end position="124"/>
    </location>
</feature>
<dbReference type="EMBL" id="JAEKNN010000005">
    <property type="protein sequence ID" value="MBJ7607994.1"/>
    <property type="molecule type" value="Genomic_DNA"/>
</dbReference>
<keyword evidence="1" id="KW-0812">Transmembrane</keyword>
<keyword evidence="1" id="KW-1133">Transmembrane helix</keyword>
<evidence type="ECO:0000313" key="2">
    <source>
        <dbReference type="EMBL" id="MBJ7607994.1"/>
    </source>
</evidence>
<gene>
    <name evidence="2" type="ORF">JF887_00985</name>
</gene>
<proteinExistence type="predicted"/>
<feature type="transmembrane region" description="Helical" evidence="1">
    <location>
        <begin position="178"/>
        <end position="200"/>
    </location>
</feature>
<reference evidence="2 3" key="1">
    <citation type="submission" date="2020-10" db="EMBL/GenBank/DDBJ databases">
        <title>Ca. Dormibacterota MAGs.</title>
        <authorList>
            <person name="Montgomery K."/>
        </authorList>
    </citation>
    <scope>NUCLEOTIDE SEQUENCE [LARGE SCALE GENOMIC DNA]</scope>
    <source>
        <strain evidence="2">Mitchell_Peninsula_5</strain>
    </source>
</reference>
<dbReference type="Proteomes" id="UP000614410">
    <property type="component" value="Unassembled WGS sequence"/>
</dbReference>
<feature type="transmembrane region" description="Helical" evidence="1">
    <location>
        <begin position="52"/>
        <end position="82"/>
    </location>
</feature>
<sequence length="218" mass="22449">MSTTPEYQRADAPPPAEQVVTLPADARGAVAARQSDEREDPRHRELNRFRGLNLGAAFFGWLVAVGIAALLAAVLGAAGAALTLTKDALSSTSTTTTLTLTITGAVLLAVILLLAYYAGGYVAGRLSRFSGGVQGFGVWVIGLLITVALAIAGVVAGSKYNVLAQLRLPSIPVNGQSFATGGAIALAALAILTLAAAILGGTMGLRYHQRVDRALRRV</sequence>
<name>A0A934KCV6_9BACT</name>
<protein>
    <submittedName>
        <fullName evidence="2">Uncharacterized protein</fullName>
    </submittedName>
</protein>
<evidence type="ECO:0000256" key="1">
    <source>
        <dbReference type="SAM" id="Phobius"/>
    </source>
</evidence>
<dbReference type="AlphaFoldDB" id="A0A934KCV6"/>
<accession>A0A934KCV6</accession>
<keyword evidence="1" id="KW-0472">Membrane</keyword>
<feature type="transmembrane region" description="Helical" evidence="1">
    <location>
        <begin position="136"/>
        <end position="158"/>
    </location>
</feature>
<comment type="caution">
    <text evidence="2">The sequence shown here is derived from an EMBL/GenBank/DDBJ whole genome shotgun (WGS) entry which is preliminary data.</text>
</comment>
<evidence type="ECO:0000313" key="3">
    <source>
        <dbReference type="Proteomes" id="UP000614410"/>
    </source>
</evidence>